<evidence type="ECO:0000259" key="3">
    <source>
        <dbReference type="Pfam" id="PF13205"/>
    </source>
</evidence>
<gene>
    <name evidence="5" type="ORF">NOCA180134</name>
</gene>
<evidence type="ECO:0000256" key="1">
    <source>
        <dbReference type="ARBA" id="ARBA00022729"/>
    </source>
</evidence>
<accession>A0A2P2CKM4</accession>
<organism evidence="5">
    <name type="scientific">metagenome</name>
    <dbReference type="NCBI Taxonomy" id="256318"/>
    <lineage>
        <taxon>unclassified sequences</taxon>
        <taxon>metagenomes</taxon>
    </lineage>
</organism>
<dbReference type="Pfam" id="PF13205">
    <property type="entry name" value="Big_5"/>
    <property type="match status" value="1"/>
</dbReference>
<feature type="region of interest" description="Disordered" evidence="2">
    <location>
        <begin position="323"/>
        <end position="344"/>
    </location>
</feature>
<protein>
    <recommendedName>
        <fullName evidence="6">SbsA Ig-like domain-containing protein</fullName>
    </recommendedName>
</protein>
<evidence type="ECO:0000313" key="5">
    <source>
        <dbReference type="EMBL" id="CUR62490.1"/>
    </source>
</evidence>
<dbReference type="Gene3D" id="2.60.40.1220">
    <property type="match status" value="1"/>
</dbReference>
<name>A0A2P2CKM4_9ZZZZ</name>
<feature type="domain" description="DUF4082" evidence="4">
    <location>
        <begin position="68"/>
        <end position="204"/>
    </location>
</feature>
<feature type="domain" description="SbsA Ig-like" evidence="3">
    <location>
        <begin position="231"/>
        <end position="343"/>
    </location>
</feature>
<dbReference type="EMBL" id="CZKB01000028">
    <property type="protein sequence ID" value="CUR62490.1"/>
    <property type="molecule type" value="Genomic_DNA"/>
</dbReference>
<dbReference type="InterPro" id="IPR014755">
    <property type="entry name" value="Cu-Rt/internalin_Ig-like"/>
</dbReference>
<proteinExistence type="predicted"/>
<dbReference type="Pfam" id="PF13313">
    <property type="entry name" value="DUF4082"/>
    <property type="match status" value="1"/>
</dbReference>
<evidence type="ECO:0008006" key="6">
    <source>
        <dbReference type="Google" id="ProtNLM"/>
    </source>
</evidence>
<sequence>MGIRTLVASLAGLVLASSTLLPSAATPAQAPRTAPGPAALWDADFGPGLKAEDCGRWKLDDGFCTANDWRNGVELGTRFRTSRVVSVVGVRAYRVDPATVTGSLWDGQGNRIATGTFAPTTRKGWQDLVFAQPVAISPGQSYIASYYTPATKYAFQYDFFDRQVTRGPITALRATDSAPNGVHCYDVAPCTSPTDGFRSSSYWVTPLWQDVSDPTAPDPTPTPAPTPPAAVAPVVNASVPGAGATRVSRSASIKVTFSTKIRAATLTRASVRLQRKGKAVRVPMRMSYDAQRARLTLTPKSRLRPGTTYRVVVTSKVRDTLGNALDQDPDKPGIQRASWTFRTR</sequence>
<dbReference type="InterPro" id="IPR025141">
    <property type="entry name" value="DUF4082"/>
</dbReference>
<reference evidence="5" key="1">
    <citation type="submission" date="2015-08" db="EMBL/GenBank/DDBJ databases">
        <authorList>
            <person name="Babu N.S."/>
            <person name="Beckwith C.J."/>
            <person name="Beseler K.G."/>
            <person name="Brison A."/>
            <person name="Carone J.V."/>
            <person name="Caskin T.P."/>
            <person name="Diamond M."/>
            <person name="Durham M.E."/>
            <person name="Foxe J.M."/>
            <person name="Go M."/>
            <person name="Henderson B.A."/>
            <person name="Jones I.B."/>
            <person name="McGettigan J.A."/>
            <person name="Micheletti S.J."/>
            <person name="Nasrallah M.E."/>
            <person name="Ortiz D."/>
            <person name="Piller C.R."/>
            <person name="Privatt S.R."/>
            <person name="Schneider S.L."/>
            <person name="Sharp S."/>
            <person name="Smith T.C."/>
            <person name="Stanton J.D."/>
            <person name="Ullery H.E."/>
            <person name="Wilson R.J."/>
            <person name="Serrano M.G."/>
            <person name="Buck G."/>
            <person name="Lee V."/>
            <person name="Wang Y."/>
            <person name="Carvalho R."/>
            <person name="Voegtly L."/>
            <person name="Shi R."/>
            <person name="Duckworth R."/>
            <person name="Johnson A."/>
            <person name="Loviza R."/>
            <person name="Walstead R."/>
            <person name="Shah Z."/>
            <person name="Kiflezghi M."/>
            <person name="Wade K."/>
            <person name="Ball S.L."/>
            <person name="Bradley K.W."/>
            <person name="Asai D.J."/>
            <person name="Bowman C.A."/>
            <person name="Russell D.A."/>
            <person name="Pope W.H."/>
            <person name="Jacobs-Sera D."/>
            <person name="Hendrix R.W."/>
            <person name="Hatfull G.F."/>
        </authorList>
    </citation>
    <scope>NUCLEOTIDE SEQUENCE</scope>
</reference>
<dbReference type="AlphaFoldDB" id="A0A2P2CKM4"/>
<keyword evidence="1" id="KW-0732">Signal</keyword>
<evidence type="ECO:0000256" key="2">
    <source>
        <dbReference type="SAM" id="MobiDB-lite"/>
    </source>
</evidence>
<evidence type="ECO:0000259" key="4">
    <source>
        <dbReference type="Pfam" id="PF13313"/>
    </source>
</evidence>
<dbReference type="InterPro" id="IPR032812">
    <property type="entry name" value="SbsA_Ig"/>
</dbReference>